<keyword evidence="5 7" id="KW-0326">Glycosidase</keyword>
<protein>
    <submittedName>
        <fullName evidence="10">Cellulase</fullName>
    </submittedName>
</protein>
<dbReference type="SMART" id="SM00458">
    <property type="entry name" value="RICIN"/>
    <property type="match status" value="1"/>
</dbReference>
<evidence type="ECO:0000313" key="10">
    <source>
        <dbReference type="EMBL" id="AIE86402.1"/>
    </source>
</evidence>
<gene>
    <name evidence="10" type="ORF">OP10G_3034</name>
</gene>
<evidence type="ECO:0000313" key="11">
    <source>
        <dbReference type="Proteomes" id="UP000027982"/>
    </source>
</evidence>
<proteinExistence type="inferred from homology"/>
<dbReference type="Pfam" id="PF14200">
    <property type="entry name" value="RicinB_lectin_2"/>
    <property type="match status" value="2"/>
</dbReference>
<reference evidence="10" key="1">
    <citation type="journal article" date="2014" name="PLoS ONE">
        <title>The first complete genome sequence of the class fimbriimonadia in the phylum armatimonadetes.</title>
        <authorList>
            <person name="Hu Z.Y."/>
            <person name="Wang Y.Z."/>
            <person name="Im W.T."/>
            <person name="Wang S.Y."/>
            <person name="Zhao G.P."/>
            <person name="Zheng H.J."/>
            <person name="Quan Z.X."/>
        </authorList>
    </citation>
    <scope>NUCLEOTIDE SEQUENCE [LARGE SCALE GENOMIC DNA]</scope>
    <source>
        <strain evidence="10">Gsoil 348</strain>
    </source>
</reference>
<keyword evidence="4" id="KW-0119">Carbohydrate metabolism</keyword>
<keyword evidence="3" id="KW-0136">Cellulose degradation</keyword>
<dbReference type="HOGENOM" id="CLU_018668_0_1_0"/>
<evidence type="ECO:0000256" key="3">
    <source>
        <dbReference type="ARBA" id="ARBA00023001"/>
    </source>
</evidence>
<evidence type="ECO:0000256" key="7">
    <source>
        <dbReference type="RuleBase" id="RU361153"/>
    </source>
</evidence>
<keyword evidence="2 7" id="KW-0378">Hydrolase</keyword>
<organism evidence="10 11">
    <name type="scientific">Fimbriimonas ginsengisoli Gsoil 348</name>
    <dbReference type="NCBI Taxonomy" id="661478"/>
    <lineage>
        <taxon>Bacteria</taxon>
        <taxon>Bacillati</taxon>
        <taxon>Armatimonadota</taxon>
        <taxon>Fimbriimonadia</taxon>
        <taxon>Fimbriimonadales</taxon>
        <taxon>Fimbriimonadaceae</taxon>
        <taxon>Fimbriimonas</taxon>
    </lineage>
</organism>
<dbReference type="PROSITE" id="PS50231">
    <property type="entry name" value="RICIN_B_LECTIN"/>
    <property type="match status" value="1"/>
</dbReference>
<dbReference type="AlphaFoldDB" id="A0A068NSR6"/>
<evidence type="ECO:0000256" key="6">
    <source>
        <dbReference type="ARBA" id="ARBA00023326"/>
    </source>
</evidence>
<evidence type="ECO:0000256" key="8">
    <source>
        <dbReference type="SAM" id="SignalP"/>
    </source>
</evidence>
<sequence length="524" mass="56821">MSIRSAKGLKNARLKTILAIACSLALPMGAFGQLPTPSTGWNLGNTFEAIPSPGSWGPLPSQALINSVANAGFNTIRIPCAWINASDANGNISSSFMSQVQQTVNWCTARGLYVIINDHWDNGWLDSGGYASFNSTLNTKMQRMWQQVATAFNGYDSHVLFAAANEPNATSAAQTSVLFQYYQTFVNAVRGTGGNNATRWLIVQGPTTNIDNTCSWLTPASMPTDSAHRIMLEVHLYDPFQFTQLTSDASWGNMFYFWGNGYHSTTLPSRNATWGEEAYVESEFTKMQTQFKNAGVPVLIGEYEASPKPSEPDLTGANITLNYDSCTYWNKYVHDSANSHGLYCTVWNIAGQVFNWTTGAVTDQTMLNSFLGTSAVPPPAQGNLINNGTYTIVGVQSGSALDDPGSSTANGTQMDIWSVNGGNNQKWVLTNLGNNVVKLINVASGLALEVYGASTTNGAKVDQWPYGGGTNQQWQIVQVSAGVYNLKNVNSGLLLDVVGAKRNNGTLVDQYQSNGKTNQQWRFQ</sequence>
<evidence type="ECO:0000259" key="9">
    <source>
        <dbReference type="SMART" id="SM00458"/>
    </source>
</evidence>
<dbReference type="SUPFAM" id="SSF50370">
    <property type="entry name" value="Ricin B-like lectins"/>
    <property type="match status" value="1"/>
</dbReference>
<dbReference type="STRING" id="661478.OP10G_3034"/>
<dbReference type="Pfam" id="PF00150">
    <property type="entry name" value="Cellulase"/>
    <property type="match status" value="1"/>
</dbReference>
<dbReference type="InterPro" id="IPR001547">
    <property type="entry name" value="Glyco_hydro_5"/>
</dbReference>
<evidence type="ECO:0000256" key="1">
    <source>
        <dbReference type="ARBA" id="ARBA00005641"/>
    </source>
</evidence>
<dbReference type="EMBL" id="CP007139">
    <property type="protein sequence ID" value="AIE86402.1"/>
    <property type="molecule type" value="Genomic_DNA"/>
</dbReference>
<dbReference type="KEGG" id="fgi:OP10G_3034"/>
<dbReference type="InterPro" id="IPR017853">
    <property type="entry name" value="GH"/>
</dbReference>
<dbReference type="PANTHER" id="PTHR31297:SF41">
    <property type="entry name" value="ENDOGLUCANASE, PUTATIVE (AFU_ORTHOLOGUE AFUA_5G01830)-RELATED"/>
    <property type="match status" value="1"/>
</dbReference>
<name>A0A068NSR6_FIMGI</name>
<keyword evidence="11" id="KW-1185">Reference proteome</keyword>
<accession>A0A068NSR6</accession>
<feature type="signal peptide" evidence="8">
    <location>
        <begin position="1"/>
        <end position="32"/>
    </location>
</feature>
<evidence type="ECO:0000256" key="4">
    <source>
        <dbReference type="ARBA" id="ARBA00023277"/>
    </source>
</evidence>
<dbReference type="OrthoDB" id="9800955at2"/>
<keyword evidence="8" id="KW-0732">Signal</keyword>
<comment type="similarity">
    <text evidence="1 7">Belongs to the glycosyl hydrolase 5 (cellulase A) family.</text>
</comment>
<evidence type="ECO:0000256" key="2">
    <source>
        <dbReference type="ARBA" id="ARBA00022801"/>
    </source>
</evidence>
<dbReference type="eggNOG" id="COG2730">
    <property type="taxonomic scope" value="Bacteria"/>
</dbReference>
<dbReference type="InterPro" id="IPR035992">
    <property type="entry name" value="Ricin_B-like_lectins"/>
</dbReference>
<dbReference type="SUPFAM" id="SSF51445">
    <property type="entry name" value="(Trans)glycosidases"/>
    <property type="match status" value="1"/>
</dbReference>
<keyword evidence="6" id="KW-0624">Polysaccharide degradation</keyword>
<dbReference type="Gene3D" id="3.20.20.80">
    <property type="entry name" value="Glycosidases"/>
    <property type="match status" value="1"/>
</dbReference>
<dbReference type="CDD" id="cd00161">
    <property type="entry name" value="beta-trefoil_Ricin-like"/>
    <property type="match status" value="1"/>
</dbReference>
<reference evidence="10" key="2">
    <citation type="submission" date="2014-01" db="EMBL/GenBank/DDBJ databases">
        <authorList>
            <person name="Hu Z.-Y."/>
            <person name="Wang Y.-Z."/>
            <person name="Im W.-T."/>
            <person name="Wang S.-Y."/>
            <person name="Zhao G.-P."/>
            <person name="Zheng H.-J."/>
            <person name="Quan Z.-X."/>
        </authorList>
    </citation>
    <scope>NUCLEOTIDE SEQUENCE</scope>
    <source>
        <strain evidence="10">Gsoil 348</strain>
    </source>
</reference>
<feature type="domain" description="Ricin B lectin" evidence="9">
    <location>
        <begin position="387"/>
        <end position="524"/>
    </location>
</feature>
<dbReference type="InterPro" id="IPR050386">
    <property type="entry name" value="Glycosyl_hydrolase_5"/>
</dbReference>
<dbReference type="GO" id="GO:0009986">
    <property type="term" value="C:cell surface"/>
    <property type="evidence" value="ECO:0007669"/>
    <property type="project" value="TreeGrafter"/>
</dbReference>
<dbReference type="GO" id="GO:0005576">
    <property type="term" value="C:extracellular region"/>
    <property type="evidence" value="ECO:0007669"/>
    <property type="project" value="TreeGrafter"/>
</dbReference>
<dbReference type="InterPro" id="IPR000772">
    <property type="entry name" value="Ricin_B_lectin"/>
</dbReference>
<dbReference type="GO" id="GO:0008422">
    <property type="term" value="F:beta-glucosidase activity"/>
    <property type="evidence" value="ECO:0007669"/>
    <property type="project" value="TreeGrafter"/>
</dbReference>
<dbReference type="Proteomes" id="UP000027982">
    <property type="component" value="Chromosome"/>
</dbReference>
<dbReference type="PANTHER" id="PTHR31297">
    <property type="entry name" value="GLUCAN ENDO-1,6-BETA-GLUCOSIDASE B"/>
    <property type="match status" value="1"/>
</dbReference>
<dbReference type="RefSeq" id="WP_025229631.1">
    <property type="nucleotide sequence ID" value="NZ_CP007139.1"/>
</dbReference>
<dbReference type="GO" id="GO:0030245">
    <property type="term" value="P:cellulose catabolic process"/>
    <property type="evidence" value="ECO:0007669"/>
    <property type="project" value="UniProtKB-KW"/>
</dbReference>
<evidence type="ECO:0000256" key="5">
    <source>
        <dbReference type="ARBA" id="ARBA00023295"/>
    </source>
</evidence>
<feature type="chain" id="PRO_5001653884" evidence="8">
    <location>
        <begin position="33"/>
        <end position="524"/>
    </location>
</feature>
<dbReference type="Gene3D" id="2.80.10.50">
    <property type="match status" value="3"/>
</dbReference>